<dbReference type="AlphaFoldDB" id="A0A2M7G1G1"/>
<dbReference type="FunFam" id="3.20.20.10:FF:000002">
    <property type="entry name" value="Alanine racemase"/>
    <property type="match status" value="1"/>
</dbReference>
<organism evidence="8 9">
    <name type="scientific">bacterium (Candidatus Blackallbacteria) CG17_big_fil_post_rev_8_21_14_2_50_48_46</name>
    <dbReference type="NCBI Taxonomy" id="2014261"/>
    <lineage>
        <taxon>Bacteria</taxon>
        <taxon>Candidatus Blackallbacteria</taxon>
    </lineage>
</organism>
<dbReference type="Gene3D" id="3.20.20.10">
    <property type="entry name" value="Alanine racemase"/>
    <property type="match status" value="1"/>
</dbReference>
<dbReference type="CDD" id="cd00430">
    <property type="entry name" value="PLPDE_III_AR"/>
    <property type="match status" value="1"/>
</dbReference>
<feature type="domain" description="Alanine racemase C-terminal" evidence="7">
    <location>
        <begin position="250"/>
        <end position="379"/>
    </location>
</feature>
<dbReference type="GO" id="GO:0008784">
    <property type="term" value="F:alanine racemase activity"/>
    <property type="evidence" value="ECO:0007669"/>
    <property type="project" value="UniProtKB-UniRule"/>
</dbReference>
<evidence type="ECO:0000259" key="7">
    <source>
        <dbReference type="SMART" id="SM01005"/>
    </source>
</evidence>
<protein>
    <recommendedName>
        <fullName evidence="4">Alanine racemase</fullName>
        <ecNumber evidence="4">5.1.1.1</ecNumber>
    </recommendedName>
</protein>
<evidence type="ECO:0000313" key="8">
    <source>
        <dbReference type="EMBL" id="PIW15557.1"/>
    </source>
</evidence>
<comment type="caution">
    <text evidence="8">The sequence shown here is derived from an EMBL/GenBank/DDBJ whole genome shotgun (WGS) entry which is preliminary data.</text>
</comment>
<feature type="modified residue" description="N6-(pyridoxal phosphate)lysine" evidence="4 5">
    <location>
        <position position="45"/>
    </location>
</feature>
<comment type="cofactor">
    <cofactor evidence="1 4 5">
        <name>pyridoxal 5'-phosphate</name>
        <dbReference type="ChEBI" id="CHEBI:597326"/>
    </cofactor>
</comment>
<reference evidence="8 9" key="1">
    <citation type="submission" date="2017-09" db="EMBL/GenBank/DDBJ databases">
        <title>Depth-based differentiation of microbial function through sediment-hosted aquifers and enrichment of novel symbionts in the deep terrestrial subsurface.</title>
        <authorList>
            <person name="Probst A.J."/>
            <person name="Ladd B."/>
            <person name="Jarett J.K."/>
            <person name="Geller-Mcgrath D.E."/>
            <person name="Sieber C.M."/>
            <person name="Emerson J.B."/>
            <person name="Anantharaman K."/>
            <person name="Thomas B.C."/>
            <person name="Malmstrom R."/>
            <person name="Stieglmeier M."/>
            <person name="Klingl A."/>
            <person name="Woyke T."/>
            <person name="Ryan C.M."/>
            <person name="Banfield J.F."/>
        </authorList>
    </citation>
    <scope>NUCLEOTIDE SEQUENCE [LARGE SCALE GENOMIC DNA]</scope>
    <source>
        <strain evidence="8">CG17_big_fil_post_rev_8_21_14_2_50_48_46</strain>
    </source>
</reference>
<dbReference type="InterPro" id="IPR000821">
    <property type="entry name" value="Ala_racemase"/>
</dbReference>
<dbReference type="UniPathway" id="UPA00042">
    <property type="reaction ID" value="UER00497"/>
</dbReference>
<dbReference type="NCBIfam" id="TIGR00492">
    <property type="entry name" value="alr"/>
    <property type="match status" value="1"/>
</dbReference>
<gene>
    <name evidence="8" type="primary">alr</name>
    <name evidence="8" type="ORF">COW36_16545</name>
</gene>
<feature type="binding site" evidence="4 6">
    <location>
        <position position="319"/>
    </location>
    <ligand>
        <name>substrate</name>
    </ligand>
</feature>
<evidence type="ECO:0000256" key="4">
    <source>
        <dbReference type="HAMAP-Rule" id="MF_01201"/>
    </source>
</evidence>
<feature type="active site" description="Proton acceptor; specific for L-alanine" evidence="4">
    <location>
        <position position="271"/>
    </location>
</feature>
<dbReference type="Pfam" id="PF00842">
    <property type="entry name" value="Ala_racemase_C"/>
    <property type="match status" value="1"/>
</dbReference>
<dbReference type="InterPro" id="IPR001608">
    <property type="entry name" value="Ala_racemase_N"/>
</dbReference>
<dbReference type="InterPro" id="IPR009006">
    <property type="entry name" value="Ala_racemase/Decarboxylase_C"/>
</dbReference>
<evidence type="ECO:0000256" key="2">
    <source>
        <dbReference type="ARBA" id="ARBA00022898"/>
    </source>
</evidence>
<dbReference type="PANTHER" id="PTHR30511">
    <property type="entry name" value="ALANINE RACEMASE"/>
    <property type="match status" value="1"/>
</dbReference>
<feature type="active site" description="Proton acceptor; specific for D-alanine" evidence="4">
    <location>
        <position position="45"/>
    </location>
</feature>
<evidence type="ECO:0000313" key="9">
    <source>
        <dbReference type="Proteomes" id="UP000231019"/>
    </source>
</evidence>
<dbReference type="Gene3D" id="2.40.37.10">
    <property type="entry name" value="Lyase, Ornithine Decarboxylase, Chain A, domain 1"/>
    <property type="match status" value="1"/>
</dbReference>
<comment type="pathway">
    <text evidence="4">Amino-acid biosynthesis; D-alanine biosynthesis; D-alanine from L-alanine: step 1/1.</text>
</comment>
<accession>A0A2M7G1G1</accession>
<dbReference type="InterPro" id="IPR029066">
    <property type="entry name" value="PLP-binding_barrel"/>
</dbReference>
<name>A0A2M7G1G1_9BACT</name>
<comment type="catalytic activity">
    <reaction evidence="4">
        <text>L-alanine = D-alanine</text>
        <dbReference type="Rhea" id="RHEA:20249"/>
        <dbReference type="ChEBI" id="CHEBI:57416"/>
        <dbReference type="ChEBI" id="CHEBI:57972"/>
        <dbReference type="EC" id="5.1.1.1"/>
    </reaction>
</comment>
<dbReference type="PANTHER" id="PTHR30511:SF0">
    <property type="entry name" value="ALANINE RACEMASE, CATABOLIC-RELATED"/>
    <property type="match status" value="1"/>
</dbReference>
<sequence length="380" mass="41509">MIVTSLPRKYYSKWTEIDLSALEHNLKRLQNACQPASAQIMAVVKANAYGHNVSQIAPALFQQGITHYGVATLGEALHLKQLLPQAEHILILGALSVSQYRLALEEGFALMLHTLAHLPILEDLARAIGRPAEAHLKVDTGMGRVGILPTEMGAALDQLALTEWVNLRGICSHLATSDRPACPHIHRQIQIFNEVLSYARSHLREPEALIYHLANSDAVFQYPEAHYNLVRPGISLYGYGGAQGTGLKPVLALKAQITQLKDVPAGTALGYGRSFITARPSRIGVIALGYADGLNRLLSNQQEILVKGQRLPLVGRISMDQCTVDLTDLQQTIEVGETVTFIGQEGDETITAQDWADKIGTIPYEVLTGLGTRLPRWAAE</sequence>
<evidence type="ECO:0000256" key="5">
    <source>
        <dbReference type="PIRSR" id="PIRSR600821-50"/>
    </source>
</evidence>
<keyword evidence="2 4" id="KW-0663">Pyridoxal phosphate</keyword>
<dbReference type="GO" id="GO:0030632">
    <property type="term" value="P:D-alanine biosynthetic process"/>
    <property type="evidence" value="ECO:0007669"/>
    <property type="project" value="UniProtKB-UniRule"/>
</dbReference>
<comment type="function">
    <text evidence="4">Catalyzes the interconversion of L-alanine and D-alanine. May also act on other amino acids.</text>
</comment>
<dbReference type="SMART" id="SM01005">
    <property type="entry name" value="Ala_racemase_C"/>
    <property type="match status" value="1"/>
</dbReference>
<dbReference type="InterPro" id="IPR011079">
    <property type="entry name" value="Ala_racemase_C"/>
</dbReference>
<dbReference type="PRINTS" id="PR00992">
    <property type="entry name" value="ALARACEMASE"/>
</dbReference>
<dbReference type="EMBL" id="PFFQ01000050">
    <property type="protein sequence ID" value="PIW15557.1"/>
    <property type="molecule type" value="Genomic_DNA"/>
</dbReference>
<evidence type="ECO:0000256" key="1">
    <source>
        <dbReference type="ARBA" id="ARBA00001933"/>
    </source>
</evidence>
<dbReference type="GO" id="GO:0005829">
    <property type="term" value="C:cytosol"/>
    <property type="evidence" value="ECO:0007669"/>
    <property type="project" value="TreeGrafter"/>
</dbReference>
<dbReference type="GO" id="GO:0030170">
    <property type="term" value="F:pyridoxal phosphate binding"/>
    <property type="evidence" value="ECO:0007669"/>
    <property type="project" value="UniProtKB-UniRule"/>
</dbReference>
<feature type="binding site" evidence="4 6">
    <location>
        <position position="144"/>
    </location>
    <ligand>
        <name>substrate</name>
    </ligand>
</feature>
<comment type="similarity">
    <text evidence="4">Belongs to the alanine racemase family.</text>
</comment>
<dbReference type="SUPFAM" id="SSF51419">
    <property type="entry name" value="PLP-binding barrel"/>
    <property type="match status" value="1"/>
</dbReference>
<proteinExistence type="inferred from homology"/>
<evidence type="ECO:0000256" key="3">
    <source>
        <dbReference type="ARBA" id="ARBA00023235"/>
    </source>
</evidence>
<dbReference type="Pfam" id="PF01168">
    <property type="entry name" value="Ala_racemase_N"/>
    <property type="match status" value="1"/>
</dbReference>
<dbReference type="SUPFAM" id="SSF50621">
    <property type="entry name" value="Alanine racemase C-terminal domain-like"/>
    <property type="match status" value="1"/>
</dbReference>
<dbReference type="Proteomes" id="UP000231019">
    <property type="component" value="Unassembled WGS sequence"/>
</dbReference>
<dbReference type="EC" id="5.1.1.1" evidence="4"/>
<keyword evidence="3 4" id="KW-0413">Isomerase</keyword>
<evidence type="ECO:0000256" key="6">
    <source>
        <dbReference type="PIRSR" id="PIRSR600821-52"/>
    </source>
</evidence>
<dbReference type="HAMAP" id="MF_01201">
    <property type="entry name" value="Ala_racemase"/>
    <property type="match status" value="1"/>
</dbReference>